<dbReference type="RefSeq" id="WP_166104883.1">
    <property type="nucleotide sequence ID" value="NZ_CP096255.1"/>
</dbReference>
<keyword evidence="1" id="KW-0547">Nucleotide-binding</keyword>
<dbReference type="GO" id="GO:0005524">
    <property type="term" value="F:ATP binding"/>
    <property type="evidence" value="ECO:0007669"/>
    <property type="project" value="UniProtKB-KW"/>
</dbReference>
<proteinExistence type="predicted"/>
<dbReference type="GO" id="GO:0005737">
    <property type="term" value="C:cytoplasm"/>
    <property type="evidence" value="ECO:0007669"/>
    <property type="project" value="TreeGrafter"/>
</dbReference>
<dbReference type="InterPro" id="IPR029787">
    <property type="entry name" value="Nucleotide_cyclase"/>
</dbReference>
<dbReference type="SUPFAM" id="SSF55073">
    <property type="entry name" value="Nucleotide cyclase"/>
    <property type="match status" value="1"/>
</dbReference>
<dbReference type="Proteomes" id="UP000551709">
    <property type="component" value="Chromosome"/>
</dbReference>
<organism evidence="3 4">
    <name type="scientific">Bradyrhizobium barranii subsp. apii</name>
    <dbReference type="NCBI Taxonomy" id="2819348"/>
    <lineage>
        <taxon>Bacteria</taxon>
        <taxon>Pseudomonadati</taxon>
        <taxon>Pseudomonadota</taxon>
        <taxon>Alphaproteobacteria</taxon>
        <taxon>Hyphomicrobiales</taxon>
        <taxon>Nitrobacteraceae</taxon>
        <taxon>Bradyrhizobium</taxon>
        <taxon>Bradyrhizobium barranii</taxon>
    </lineage>
</organism>
<evidence type="ECO:0000313" key="4">
    <source>
        <dbReference type="Proteomes" id="UP000551709"/>
    </source>
</evidence>
<gene>
    <name evidence="3" type="ORF">HAP41_0000004670</name>
</gene>
<reference evidence="3" key="1">
    <citation type="journal article" date="2017" name="Syst. Appl. Microbiol.">
        <title>Soybeans inoculated with root zone soils of Canadian native legumes harbour diverse and novel Bradyrhizobium spp. that possess agricultural potential.</title>
        <authorList>
            <person name="Bromfield E.S.P."/>
            <person name="Cloutier S."/>
            <person name="Tambong J.T."/>
            <person name="Tran Thi T.V."/>
        </authorList>
    </citation>
    <scope>NUCLEOTIDE SEQUENCE</scope>
    <source>
        <strain evidence="3">1S5</strain>
    </source>
</reference>
<reference evidence="3" key="2">
    <citation type="submission" date="2022-04" db="EMBL/GenBank/DDBJ databases">
        <authorList>
            <person name="Bromfield E.S.P."/>
            <person name="Cloutier S."/>
        </authorList>
    </citation>
    <scope>NUCLEOTIDE SEQUENCE</scope>
    <source>
        <strain evidence="3">1S5</strain>
    </source>
</reference>
<keyword evidence="2" id="KW-0067">ATP-binding</keyword>
<dbReference type="AlphaFoldDB" id="A0A8T5VGV9"/>
<name>A0A8T5VGV9_9BRAD</name>
<dbReference type="PROSITE" id="PS50125">
    <property type="entry name" value="GUANYLATE_CYCLASE_2"/>
    <property type="match status" value="1"/>
</dbReference>
<dbReference type="PANTHER" id="PTHR16305">
    <property type="entry name" value="TESTICULAR SOLUBLE ADENYLYL CYCLASE"/>
    <property type="match status" value="1"/>
</dbReference>
<evidence type="ECO:0000313" key="3">
    <source>
        <dbReference type="EMBL" id="UPT88431.1"/>
    </source>
</evidence>
<dbReference type="InterPro" id="IPR001054">
    <property type="entry name" value="A/G_cyclase"/>
</dbReference>
<protein>
    <submittedName>
        <fullName evidence="3">Uncharacterized protein</fullName>
    </submittedName>
</protein>
<sequence length="133" mass="13910">MSAPFFDQRLEGFASKLLYQELAEGEDVEGSRFRGIDGIVLFVDIVDSTSMTDAVAATGPDGAERLGGVLNDYFRGVIDVVLAHGGDVVGIDGDAAIALWATDGWTSAPALAACGFRFIPAGYSDLKPAIVPI</sequence>
<dbReference type="GO" id="GO:0004016">
    <property type="term" value="F:adenylate cyclase activity"/>
    <property type="evidence" value="ECO:0007669"/>
    <property type="project" value="TreeGrafter"/>
</dbReference>
<dbReference type="EMBL" id="CP096255">
    <property type="protein sequence ID" value="UPT88431.1"/>
    <property type="molecule type" value="Genomic_DNA"/>
</dbReference>
<dbReference type="GO" id="GO:0009190">
    <property type="term" value="P:cyclic nucleotide biosynthetic process"/>
    <property type="evidence" value="ECO:0007669"/>
    <property type="project" value="InterPro"/>
</dbReference>
<evidence type="ECO:0000256" key="2">
    <source>
        <dbReference type="ARBA" id="ARBA00022840"/>
    </source>
</evidence>
<dbReference type="PANTHER" id="PTHR16305:SF28">
    <property type="entry name" value="GUANYLATE CYCLASE DOMAIN-CONTAINING PROTEIN"/>
    <property type="match status" value="1"/>
</dbReference>
<dbReference type="GO" id="GO:0035556">
    <property type="term" value="P:intracellular signal transduction"/>
    <property type="evidence" value="ECO:0007669"/>
    <property type="project" value="InterPro"/>
</dbReference>
<accession>A0A8T5VGV9</accession>
<dbReference type="Gene3D" id="3.30.70.1230">
    <property type="entry name" value="Nucleotide cyclase"/>
    <property type="match status" value="1"/>
</dbReference>
<evidence type="ECO:0000256" key="1">
    <source>
        <dbReference type="ARBA" id="ARBA00022741"/>
    </source>
</evidence>